<gene>
    <name evidence="1" type="ORF">GMARGA_LOCUS6975</name>
</gene>
<protein>
    <submittedName>
        <fullName evidence="1">43773_t:CDS:1</fullName>
    </submittedName>
</protein>
<keyword evidence="2" id="KW-1185">Reference proteome</keyword>
<dbReference type="Proteomes" id="UP000789901">
    <property type="component" value="Unassembled WGS sequence"/>
</dbReference>
<comment type="caution">
    <text evidence="1">The sequence shown here is derived from an EMBL/GenBank/DDBJ whole genome shotgun (WGS) entry which is preliminary data.</text>
</comment>
<reference evidence="1 2" key="1">
    <citation type="submission" date="2021-06" db="EMBL/GenBank/DDBJ databases">
        <authorList>
            <person name="Kallberg Y."/>
            <person name="Tangrot J."/>
            <person name="Rosling A."/>
        </authorList>
    </citation>
    <scope>NUCLEOTIDE SEQUENCE [LARGE SCALE GENOMIC DNA]</scope>
    <source>
        <strain evidence="1 2">120-4 pot B 10/14</strain>
    </source>
</reference>
<accession>A0ABN7UI61</accession>
<name>A0ABN7UI61_GIGMA</name>
<evidence type="ECO:0000313" key="1">
    <source>
        <dbReference type="EMBL" id="CAG8602902.1"/>
    </source>
</evidence>
<organism evidence="1 2">
    <name type="scientific">Gigaspora margarita</name>
    <dbReference type="NCBI Taxonomy" id="4874"/>
    <lineage>
        <taxon>Eukaryota</taxon>
        <taxon>Fungi</taxon>
        <taxon>Fungi incertae sedis</taxon>
        <taxon>Mucoromycota</taxon>
        <taxon>Glomeromycotina</taxon>
        <taxon>Glomeromycetes</taxon>
        <taxon>Diversisporales</taxon>
        <taxon>Gigasporaceae</taxon>
        <taxon>Gigaspora</taxon>
    </lineage>
</organism>
<evidence type="ECO:0000313" key="2">
    <source>
        <dbReference type="Proteomes" id="UP000789901"/>
    </source>
</evidence>
<proteinExistence type="predicted"/>
<dbReference type="EMBL" id="CAJVQB010003266">
    <property type="protein sequence ID" value="CAG8602902.1"/>
    <property type="molecule type" value="Genomic_DNA"/>
</dbReference>
<sequence length="170" mass="19050">MAKMTIIIELLLENPEINDNTNESENSNLGGSDSGYSDLEGFVPTYSDSTKNSMQDIINISDTESIESSRLTVQQKEKWRAHSIESPELAREVSIELQKTIEITVQITIIILAQAKNPFQIFVVVEKQTAVPNCVPVGKTTQCAQEDVVVSYADNAKIFNLIEYYIIEYI</sequence>